<dbReference type="EMBL" id="NNRJ01000051">
    <property type="protein sequence ID" value="OYR15121.1"/>
    <property type="molecule type" value="Genomic_DNA"/>
</dbReference>
<dbReference type="Proteomes" id="UP000215590">
    <property type="component" value="Unassembled WGS sequence"/>
</dbReference>
<comment type="caution">
    <text evidence="3">The sequence shown here is derived from an EMBL/GenBank/DDBJ whole genome shotgun (WGS) entry which is preliminary data.</text>
</comment>
<dbReference type="RefSeq" id="WP_094507962.1">
    <property type="nucleotide sequence ID" value="NZ_JBHEEK010000003.1"/>
</dbReference>
<evidence type="ECO:0000313" key="4">
    <source>
        <dbReference type="Proteomes" id="UP000215590"/>
    </source>
</evidence>
<evidence type="ECO:0000259" key="2">
    <source>
        <dbReference type="Pfam" id="PF10908"/>
    </source>
</evidence>
<feature type="transmembrane region" description="Helical" evidence="1">
    <location>
        <begin position="30"/>
        <end position="54"/>
    </location>
</feature>
<organism evidence="3 4">
    <name type="scientific">Brucella thiophenivorans</name>
    <dbReference type="NCBI Taxonomy" id="571255"/>
    <lineage>
        <taxon>Bacteria</taxon>
        <taxon>Pseudomonadati</taxon>
        <taxon>Pseudomonadota</taxon>
        <taxon>Alphaproteobacteria</taxon>
        <taxon>Hyphomicrobiales</taxon>
        <taxon>Brucellaceae</taxon>
        <taxon>Brucella/Ochrobactrum group</taxon>
        <taxon>Brucella</taxon>
    </lineage>
</organism>
<dbReference type="OrthoDB" id="9816088at2"/>
<dbReference type="AlphaFoldDB" id="A0A256FL14"/>
<reference evidence="3 4" key="1">
    <citation type="submission" date="2017-07" db="EMBL/GenBank/DDBJ databases">
        <title>Phylogenetic study on the rhizospheric bacterium Ochrobactrum sp. A44.</title>
        <authorList>
            <person name="Krzyzanowska D.M."/>
            <person name="Ossowicki A."/>
            <person name="Rajewska M."/>
            <person name="Maciag T."/>
            <person name="Kaczynski Z."/>
            <person name="Czerwicka M."/>
            <person name="Jafra S."/>
        </authorList>
    </citation>
    <scope>NUCLEOTIDE SEQUENCE [LARGE SCALE GENOMIC DNA]</scope>
    <source>
        <strain evidence="3 4">DSM 7216</strain>
    </source>
</reference>
<dbReference type="InterPro" id="IPR021225">
    <property type="entry name" value="Tlde1_dom"/>
</dbReference>
<evidence type="ECO:0000256" key="1">
    <source>
        <dbReference type="SAM" id="Phobius"/>
    </source>
</evidence>
<gene>
    <name evidence="3" type="ORF">CEV31_2992</name>
</gene>
<protein>
    <recommendedName>
        <fullName evidence="2">Tlde1 domain-containing protein</fullName>
    </recommendedName>
</protein>
<proteinExistence type="predicted"/>
<name>A0A256FL14_9HYPH</name>
<keyword evidence="4" id="KW-1185">Reference proteome</keyword>
<keyword evidence="1" id="KW-0812">Transmembrane</keyword>
<feature type="domain" description="Tlde1" evidence="2">
    <location>
        <begin position="258"/>
        <end position="360"/>
    </location>
</feature>
<evidence type="ECO:0000313" key="3">
    <source>
        <dbReference type="EMBL" id="OYR15121.1"/>
    </source>
</evidence>
<keyword evidence="1" id="KW-1133">Transmembrane helix</keyword>
<dbReference type="Pfam" id="PF10908">
    <property type="entry name" value="Tlde1_dom"/>
    <property type="match status" value="1"/>
</dbReference>
<sequence>MALVTDTFDLGFQFDVHTWNPFTIQRSKSLLRFTAFIGAGLLAGSCLMGALGLFEAVLPAFVTVAPVTRRLPDAMPPQLAVVDHTIGIDHVIRHRFIEAYTADAPYSNLDWHRNKLDHHSDIIADIGADGIIEEKPVAVAVITEPRSERVPFIPALEAKPPVMVIPQAVPDLRTQQASVEAVPELFTPDDVPLPSRRPVVVQPRKHEVAKLAYSPATEQAEEPKHEGLLKRLFHSPTRSRAAIYDISAATVYLPSGEKLEAHSGIGAMRDNPRSVTQKNRGATPPHTYNLRMRESLFHGVAAIRLTPVDGRNPHNRDGLLAHTYMLGRNGDSNGCVVFKDYKRFLSAFKRGEFNQMIVVDSMSSKPLGVASLL</sequence>
<accession>A0A256FL14</accession>
<keyword evidence="1" id="KW-0472">Membrane</keyword>